<feature type="domain" description="FecR protein" evidence="2">
    <location>
        <begin position="166"/>
        <end position="261"/>
    </location>
</feature>
<dbReference type="EMBL" id="CP002545">
    <property type="protein sequence ID" value="ADY52079.1"/>
    <property type="molecule type" value="Genomic_DNA"/>
</dbReference>
<dbReference type="InterPro" id="IPR032508">
    <property type="entry name" value="FecR_C"/>
</dbReference>
<keyword evidence="5" id="KW-1185">Reference proteome</keyword>
<dbReference type="HOGENOM" id="CLU_050192_1_0_10"/>
<dbReference type="OrthoDB" id="1099963at2"/>
<dbReference type="Pfam" id="PF16344">
    <property type="entry name" value="FecR_C"/>
    <property type="match status" value="1"/>
</dbReference>
<dbReference type="PANTHER" id="PTHR30273">
    <property type="entry name" value="PERIPLASMIC SIGNAL SENSOR AND SIGMA FACTOR ACTIVATOR FECR-RELATED"/>
    <property type="match status" value="1"/>
</dbReference>
<dbReference type="PANTHER" id="PTHR30273:SF2">
    <property type="entry name" value="PROTEIN FECR"/>
    <property type="match status" value="1"/>
</dbReference>
<organism evidence="4 5">
    <name type="scientific">Pseudopedobacter saltans (strain ATCC 51119 / DSM 12145 / JCM 21818 / CCUG 39354 / LMG 10337 / NBRC 100064 / NCIMB 13643)</name>
    <name type="common">Pedobacter saltans</name>
    <dbReference type="NCBI Taxonomy" id="762903"/>
    <lineage>
        <taxon>Bacteria</taxon>
        <taxon>Pseudomonadati</taxon>
        <taxon>Bacteroidota</taxon>
        <taxon>Sphingobacteriia</taxon>
        <taxon>Sphingobacteriales</taxon>
        <taxon>Sphingobacteriaceae</taxon>
        <taxon>Pseudopedobacter</taxon>
    </lineage>
</organism>
<evidence type="ECO:0000259" key="3">
    <source>
        <dbReference type="Pfam" id="PF16344"/>
    </source>
</evidence>
<feature type="transmembrane region" description="Helical" evidence="1">
    <location>
        <begin position="66"/>
        <end position="86"/>
    </location>
</feature>
<dbReference type="FunFam" id="2.60.120.1440:FF:000001">
    <property type="entry name" value="Putative anti-sigma factor"/>
    <property type="match status" value="1"/>
</dbReference>
<proteinExistence type="predicted"/>
<dbReference type="STRING" id="762903.Pedsa_1518"/>
<reference evidence="4 5" key="1">
    <citation type="journal article" date="2011" name="Stand. Genomic Sci.">
        <title>Complete genome sequence of the gliding, heparinolytic Pedobacter saltans type strain (113).</title>
        <authorList>
            <person name="Liolios K."/>
            <person name="Sikorski J."/>
            <person name="Lu M."/>
            <person name="Nolan M."/>
            <person name="Lapidus A."/>
            <person name="Lucas S."/>
            <person name="Hammon N."/>
            <person name="Deshpande S."/>
            <person name="Cheng J.F."/>
            <person name="Tapia R."/>
            <person name="Han C."/>
            <person name="Goodwin L."/>
            <person name="Pitluck S."/>
            <person name="Huntemann M."/>
            <person name="Ivanova N."/>
            <person name="Pagani I."/>
            <person name="Mavromatis K."/>
            <person name="Ovchinikova G."/>
            <person name="Pati A."/>
            <person name="Chen A."/>
            <person name="Palaniappan K."/>
            <person name="Land M."/>
            <person name="Hauser L."/>
            <person name="Brambilla E.M."/>
            <person name="Kotsyurbenko O."/>
            <person name="Rohde M."/>
            <person name="Tindall B.J."/>
            <person name="Abt B."/>
            <person name="Goker M."/>
            <person name="Detter J.C."/>
            <person name="Woyke T."/>
            <person name="Bristow J."/>
            <person name="Eisen J.A."/>
            <person name="Markowitz V."/>
            <person name="Hugenholtz P."/>
            <person name="Klenk H.P."/>
            <person name="Kyrpides N.C."/>
        </authorList>
    </citation>
    <scope>NUCLEOTIDE SEQUENCE [LARGE SCALE GENOMIC DNA]</scope>
    <source>
        <strain evidence="5">ATCC 51119 / DSM 12145 / JCM 21818 / LMG 10337 / NBRC 100064 / NCIMB 13643</strain>
    </source>
</reference>
<dbReference type="Gene3D" id="2.60.120.1440">
    <property type="match status" value="1"/>
</dbReference>
<accession>F0S5D4</accession>
<evidence type="ECO:0000259" key="2">
    <source>
        <dbReference type="Pfam" id="PF04773"/>
    </source>
</evidence>
<keyword evidence="1" id="KW-0812">Transmembrane</keyword>
<feature type="domain" description="Protein FecR C-terminal" evidence="3">
    <location>
        <begin position="303"/>
        <end position="369"/>
    </location>
</feature>
<evidence type="ECO:0000313" key="5">
    <source>
        <dbReference type="Proteomes" id="UP000000310"/>
    </source>
</evidence>
<dbReference type="AlphaFoldDB" id="F0S5D4"/>
<keyword evidence="1" id="KW-0472">Membrane</keyword>
<dbReference type="Gene3D" id="3.55.50.30">
    <property type="match status" value="1"/>
</dbReference>
<keyword evidence="1" id="KW-1133">Transmembrane helix</keyword>
<dbReference type="KEGG" id="psn:Pedsa_1518"/>
<dbReference type="Proteomes" id="UP000000310">
    <property type="component" value="Chromosome"/>
</dbReference>
<dbReference type="eggNOG" id="COG3712">
    <property type="taxonomic scope" value="Bacteria"/>
</dbReference>
<name>F0S5D4_PSESL</name>
<dbReference type="GO" id="GO:0016989">
    <property type="term" value="F:sigma factor antagonist activity"/>
    <property type="evidence" value="ECO:0007669"/>
    <property type="project" value="TreeGrafter"/>
</dbReference>
<dbReference type="InterPro" id="IPR006860">
    <property type="entry name" value="FecR"/>
</dbReference>
<evidence type="ECO:0000313" key="4">
    <source>
        <dbReference type="EMBL" id="ADY52079.1"/>
    </source>
</evidence>
<evidence type="ECO:0000256" key="1">
    <source>
        <dbReference type="SAM" id="Phobius"/>
    </source>
</evidence>
<dbReference type="Pfam" id="PF04773">
    <property type="entry name" value="FecR"/>
    <property type="match status" value="1"/>
</dbReference>
<reference evidence="5" key="2">
    <citation type="submission" date="2011-02" db="EMBL/GenBank/DDBJ databases">
        <title>The complete genome of Pedobacter saltans DSM 12145.</title>
        <authorList>
            <consortium name="US DOE Joint Genome Institute (JGI-PGF)"/>
            <person name="Lucas S."/>
            <person name="Copeland A."/>
            <person name="Lapidus A."/>
            <person name="Bruce D."/>
            <person name="Goodwin L."/>
            <person name="Pitluck S."/>
            <person name="Kyrpides N."/>
            <person name="Mavromatis K."/>
            <person name="Pagani I."/>
            <person name="Ivanova N."/>
            <person name="Ovchinnikova G."/>
            <person name="Lu M."/>
            <person name="Detter J.C."/>
            <person name="Han C."/>
            <person name="Land M."/>
            <person name="Hauser L."/>
            <person name="Markowitz V."/>
            <person name="Cheng J.-F."/>
            <person name="Hugenholtz P."/>
            <person name="Woyke T."/>
            <person name="Wu D."/>
            <person name="Tindall B."/>
            <person name="Pomrenke H.G."/>
            <person name="Brambilla E."/>
            <person name="Klenk H.-P."/>
            <person name="Eisen J.A."/>
        </authorList>
    </citation>
    <scope>NUCLEOTIDE SEQUENCE [LARGE SCALE GENOMIC DNA]</scope>
    <source>
        <strain evidence="5">ATCC 51119 / DSM 12145 / JCM 21818 / LMG 10337 / NBRC 100064 / NCIMB 13643</strain>
    </source>
</reference>
<dbReference type="RefSeq" id="WP_013632578.1">
    <property type="nucleotide sequence ID" value="NC_015177.1"/>
</dbReference>
<protein>
    <submittedName>
        <fullName evidence="4">Anti-FecI sigma factor, FecR</fullName>
    </submittedName>
</protein>
<sequence>MEEKFYKELVDRYLKKKLNEDELQVFFHLLNEGKLETYLMESMDDDLHDNSVEEEPSLPKYRYLKYIYRIAAVLAIIGLAFSFYFYSYKESVDNEIALNELSQPVVPGGNNAVLTLSNGRQIILNEVANGTLEQNGNFSVEKQKDGLLVFNTQNLVSKEKNTGVNKIETPRGGIYQVILPDGSHVWLNSASSITFPARFAKNERKVSIKGEAYFEVSHNKKQPFKVLSDNQEIMVLGTKFNVNAYKDELITRTTLLEGSVKVSTAEISQLLKPGYQAQMRDTKHLDITPADLESVMAWKDGFFQFDRVDIQTLMRQLSRWYDIEVQYKGEIPKDEFVGKIKRSADIDNVLEVLRYGNVKFQLIGRKLIIG</sequence>
<gene>
    <name evidence="4" type="ordered locus">Pedsa_1518</name>
</gene>
<dbReference type="InterPro" id="IPR012373">
    <property type="entry name" value="Ferrdict_sens_TM"/>
</dbReference>